<keyword evidence="2" id="KW-1185">Reference proteome</keyword>
<comment type="caution">
    <text evidence="1">The sequence shown here is derived from an EMBL/GenBank/DDBJ whole genome shotgun (WGS) entry which is preliminary data.</text>
</comment>
<evidence type="ECO:0000313" key="1">
    <source>
        <dbReference type="EMBL" id="GFT34206.1"/>
    </source>
</evidence>
<gene>
    <name evidence="1" type="ORF">NPIL_504281</name>
</gene>
<dbReference type="EMBL" id="BMAW01013469">
    <property type="protein sequence ID" value="GFT34206.1"/>
    <property type="molecule type" value="Genomic_DNA"/>
</dbReference>
<dbReference type="AlphaFoldDB" id="A0A8X6NTM7"/>
<sequence length="95" mass="10663">MKRDRSKSINISIPDAPLYRMKTNLPLNEVFWGCPPTFQDRSARVSARKAKCFFFLSRARSFLGASPCSVTTSLTQGVVEGSARKLGKRVSSFRF</sequence>
<protein>
    <submittedName>
        <fullName evidence="1">Uncharacterized protein</fullName>
    </submittedName>
</protein>
<name>A0A8X6NTM7_NEPPI</name>
<evidence type="ECO:0000313" key="2">
    <source>
        <dbReference type="Proteomes" id="UP000887013"/>
    </source>
</evidence>
<dbReference type="Proteomes" id="UP000887013">
    <property type="component" value="Unassembled WGS sequence"/>
</dbReference>
<proteinExistence type="predicted"/>
<accession>A0A8X6NTM7</accession>
<reference evidence="1" key="1">
    <citation type="submission" date="2020-08" db="EMBL/GenBank/DDBJ databases">
        <title>Multicomponent nature underlies the extraordinary mechanical properties of spider dragline silk.</title>
        <authorList>
            <person name="Kono N."/>
            <person name="Nakamura H."/>
            <person name="Mori M."/>
            <person name="Yoshida Y."/>
            <person name="Ohtoshi R."/>
            <person name="Malay A.D."/>
            <person name="Moran D.A.P."/>
            <person name="Tomita M."/>
            <person name="Numata K."/>
            <person name="Arakawa K."/>
        </authorList>
    </citation>
    <scope>NUCLEOTIDE SEQUENCE</scope>
</reference>
<organism evidence="1 2">
    <name type="scientific">Nephila pilipes</name>
    <name type="common">Giant wood spider</name>
    <name type="synonym">Nephila maculata</name>
    <dbReference type="NCBI Taxonomy" id="299642"/>
    <lineage>
        <taxon>Eukaryota</taxon>
        <taxon>Metazoa</taxon>
        <taxon>Ecdysozoa</taxon>
        <taxon>Arthropoda</taxon>
        <taxon>Chelicerata</taxon>
        <taxon>Arachnida</taxon>
        <taxon>Araneae</taxon>
        <taxon>Araneomorphae</taxon>
        <taxon>Entelegynae</taxon>
        <taxon>Araneoidea</taxon>
        <taxon>Nephilidae</taxon>
        <taxon>Nephila</taxon>
    </lineage>
</organism>